<dbReference type="AlphaFoldDB" id="X0SS74"/>
<dbReference type="SUPFAM" id="SSF53448">
    <property type="entry name" value="Nucleotide-diphospho-sugar transferases"/>
    <property type="match status" value="1"/>
</dbReference>
<feature type="non-terminal residue" evidence="4">
    <location>
        <position position="204"/>
    </location>
</feature>
<comment type="caution">
    <text evidence="4">The sequence shown here is derived from an EMBL/GenBank/DDBJ whole genome shotgun (WGS) entry which is preliminary data.</text>
</comment>
<accession>X0SS74</accession>
<name>X0SS74_9ZZZZ</name>
<evidence type="ECO:0000256" key="2">
    <source>
        <dbReference type="ARBA" id="ARBA00022695"/>
    </source>
</evidence>
<dbReference type="EMBL" id="BARS01008381">
    <property type="protein sequence ID" value="GAF77971.1"/>
    <property type="molecule type" value="Genomic_DNA"/>
</dbReference>
<protein>
    <recommendedName>
        <fullName evidence="3">Nucleotidyl transferase domain-containing protein</fullName>
    </recommendedName>
</protein>
<dbReference type="InterPro" id="IPR029044">
    <property type="entry name" value="Nucleotide-diphossugar_trans"/>
</dbReference>
<evidence type="ECO:0000313" key="4">
    <source>
        <dbReference type="EMBL" id="GAF77971.1"/>
    </source>
</evidence>
<dbReference type="PANTHER" id="PTHR43584">
    <property type="entry name" value="NUCLEOTIDYL TRANSFERASE"/>
    <property type="match status" value="1"/>
</dbReference>
<dbReference type="InterPro" id="IPR050065">
    <property type="entry name" value="GlmU-like"/>
</dbReference>
<dbReference type="GO" id="GO:0016779">
    <property type="term" value="F:nucleotidyltransferase activity"/>
    <property type="evidence" value="ECO:0007669"/>
    <property type="project" value="UniProtKB-KW"/>
</dbReference>
<keyword evidence="1" id="KW-0808">Transferase</keyword>
<feature type="domain" description="Nucleotidyl transferase" evidence="3">
    <location>
        <begin position="18"/>
        <end position="141"/>
    </location>
</feature>
<keyword evidence="2" id="KW-0548">Nucleotidyltransferase</keyword>
<gene>
    <name evidence="4" type="ORF">S01H1_15989</name>
</gene>
<organism evidence="4">
    <name type="scientific">marine sediment metagenome</name>
    <dbReference type="NCBI Taxonomy" id="412755"/>
    <lineage>
        <taxon>unclassified sequences</taxon>
        <taxon>metagenomes</taxon>
        <taxon>ecological metagenomes</taxon>
    </lineage>
</organism>
<proteinExistence type="predicted"/>
<dbReference type="PANTHER" id="PTHR43584:SF8">
    <property type="entry name" value="N-ACETYLMURAMATE ALPHA-1-PHOSPHATE URIDYLYLTRANSFERASE"/>
    <property type="match status" value="1"/>
</dbReference>
<dbReference type="Gene3D" id="3.90.550.10">
    <property type="entry name" value="Spore Coat Polysaccharide Biosynthesis Protein SpsA, Chain A"/>
    <property type="match status" value="1"/>
</dbReference>
<reference evidence="4" key="1">
    <citation type="journal article" date="2014" name="Front. Microbiol.">
        <title>High frequency of phylogenetically diverse reductive dehalogenase-homologous genes in deep subseafloor sedimentary metagenomes.</title>
        <authorList>
            <person name="Kawai M."/>
            <person name="Futagami T."/>
            <person name="Toyoda A."/>
            <person name="Takaki Y."/>
            <person name="Nishi S."/>
            <person name="Hori S."/>
            <person name="Arai W."/>
            <person name="Tsubouchi T."/>
            <person name="Morono Y."/>
            <person name="Uchiyama I."/>
            <person name="Ito T."/>
            <person name="Fujiyama A."/>
            <person name="Inagaki F."/>
            <person name="Takami H."/>
        </authorList>
    </citation>
    <scope>NUCLEOTIDE SEQUENCE</scope>
    <source>
        <strain evidence="4">Expedition CK06-06</strain>
    </source>
</reference>
<evidence type="ECO:0000256" key="1">
    <source>
        <dbReference type="ARBA" id="ARBA00022679"/>
    </source>
</evidence>
<dbReference type="Pfam" id="PF00483">
    <property type="entry name" value="NTP_transferase"/>
    <property type="match status" value="1"/>
</dbReference>
<dbReference type="InterPro" id="IPR005835">
    <property type="entry name" value="NTP_transferase_dom"/>
</dbReference>
<sequence length="204" mass="23443">MEKKLSLHKNSLKNKITSIILCAGEGTRISDFIRSKPKPLIEISNKPILSYLIFNLIKSQTTSIIIVTGHLQEQIENYIENIKQKDESLRKKILIINSGNDYKKGPLYSFLSITKEKSILKKDLIYLIFPGDTYFESNLISELFNSISNNSSFIQNNAIIFYQELKGNNLKNTKTPNKSISIIKTEKQESREKVKEIRQIELTS</sequence>
<evidence type="ECO:0000259" key="3">
    <source>
        <dbReference type="Pfam" id="PF00483"/>
    </source>
</evidence>